<dbReference type="EMBL" id="MK318971">
    <property type="protein sequence ID" value="QCL09626.1"/>
    <property type="molecule type" value="Genomic_DNA"/>
</dbReference>
<dbReference type="PANTHER" id="PTHR30349:SF77">
    <property type="entry name" value="TYROSINE RECOMBINASE XERC"/>
    <property type="match status" value="1"/>
</dbReference>
<dbReference type="AlphaFoldDB" id="A0A7S5DRG9"/>
<evidence type="ECO:0000256" key="3">
    <source>
        <dbReference type="ARBA" id="ARBA00023172"/>
    </source>
</evidence>
<dbReference type="SUPFAM" id="SSF56349">
    <property type="entry name" value="DNA breaking-rejoining enzymes"/>
    <property type="match status" value="1"/>
</dbReference>
<dbReference type="InterPro" id="IPR002104">
    <property type="entry name" value="Integrase_catalytic"/>
</dbReference>
<keyword evidence="3" id="KW-0233">DNA recombination</keyword>
<evidence type="ECO:0000313" key="5">
    <source>
        <dbReference type="EMBL" id="QCL09626.1"/>
    </source>
</evidence>
<dbReference type="PANTHER" id="PTHR30349">
    <property type="entry name" value="PHAGE INTEGRASE-RELATED"/>
    <property type="match status" value="1"/>
</dbReference>
<accession>A0A7S5DRG9</accession>
<dbReference type="GO" id="GO:0015074">
    <property type="term" value="P:DNA integration"/>
    <property type="evidence" value="ECO:0007669"/>
    <property type="project" value="UniProtKB-KW"/>
</dbReference>
<keyword evidence="5" id="KW-0614">Plasmid</keyword>
<proteinExistence type="predicted"/>
<name>A0A7S5DRG9_RHIRH</name>
<feature type="domain" description="Tyr recombinase" evidence="4">
    <location>
        <begin position="98"/>
        <end position="297"/>
    </location>
</feature>
<evidence type="ECO:0000256" key="1">
    <source>
        <dbReference type="ARBA" id="ARBA00004496"/>
    </source>
</evidence>
<evidence type="ECO:0000256" key="2">
    <source>
        <dbReference type="ARBA" id="ARBA00022908"/>
    </source>
</evidence>
<dbReference type="InterPro" id="IPR013762">
    <property type="entry name" value="Integrase-like_cat_sf"/>
</dbReference>
<keyword evidence="2" id="KW-0229">DNA integration</keyword>
<dbReference type="RefSeq" id="WP_201010200.1">
    <property type="nucleotide sequence ID" value="NZ_MK318971.1"/>
</dbReference>
<sequence>MSILRQATTDYFAVRRALGFKLVRSEKLLGQFVTYLEQRGEVRITTEMAVAWAILPQAGQTWAYARLSVVRRFATYMRSIDPDTEVPPTHILVQKKGRATPFLYSPADLAALMDATKALRLAEQGVTLRTLILLLSVTGMRIGEAIRLDVEDFDLGNGILVVRNTKFGKTREVPLHQTTATALSSYLGRENQPKRRAGTRALFLSATGTRLDYNRTQQTFRQLVEAAGLRPRSASCRPRLHDLRHTFAVETILDGYRDGNEPGNRIALLSTYLGHVDPASTYWYLSAAPELLALACARLERGLGGAA</sequence>
<dbReference type="InterPro" id="IPR050090">
    <property type="entry name" value="Tyrosine_recombinase_XerCD"/>
</dbReference>
<dbReference type="GO" id="GO:0006310">
    <property type="term" value="P:DNA recombination"/>
    <property type="evidence" value="ECO:0007669"/>
    <property type="project" value="UniProtKB-KW"/>
</dbReference>
<dbReference type="Gene3D" id="1.10.443.10">
    <property type="entry name" value="Intergrase catalytic core"/>
    <property type="match status" value="1"/>
</dbReference>
<dbReference type="InterPro" id="IPR011010">
    <property type="entry name" value="DNA_brk_join_enz"/>
</dbReference>
<protein>
    <submittedName>
        <fullName evidence="5">Integrase family protein</fullName>
    </submittedName>
</protein>
<comment type="subcellular location">
    <subcellularLocation>
        <location evidence="1">Cytoplasm</location>
    </subcellularLocation>
</comment>
<dbReference type="PROSITE" id="PS51898">
    <property type="entry name" value="TYR_RECOMBINASE"/>
    <property type="match status" value="1"/>
</dbReference>
<geneLocation type="plasmid" evidence="5">
    <name>pColt5.8a</name>
</geneLocation>
<dbReference type="GO" id="GO:0005737">
    <property type="term" value="C:cytoplasm"/>
    <property type="evidence" value="ECO:0007669"/>
    <property type="project" value="UniProtKB-SubCell"/>
</dbReference>
<dbReference type="GO" id="GO:0003677">
    <property type="term" value="F:DNA binding"/>
    <property type="evidence" value="ECO:0007669"/>
    <property type="project" value="InterPro"/>
</dbReference>
<evidence type="ECO:0000259" key="4">
    <source>
        <dbReference type="PROSITE" id="PS51898"/>
    </source>
</evidence>
<reference evidence="5" key="1">
    <citation type="submission" date="2018-12" db="EMBL/GenBank/DDBJ databases">
        <title>Three Rhizobium rhizogenes strains isolated from the same crown gall tumor carry diverse plasmids.</title>
        <authorList>
            <person name="Pulawska J."/>
            <person name="Kuzmanovic N."/>
        </authorList>
    </citation>
    <scope>NUCLEOTIDE SEQUENCE</scope>
    <source>
        <strain evidence="5">Colt5.8</strain>
        <plasmid evidence="5">pColt5.8a</plasmid>
    </source>
</reference>
<organism evidence="5">
    <name type="scientific">Rhizobium rhizogenes</name>
    <name type="common">Agrobacterium rhizogenes</name>
    <dbReference type="NCBI Taxonomy" id="359"/>
    <lineage>
        <taxon>Bacteria</taxon>
        <taxon>Pseudomonadati</taxon>
        <taxon>Pseudomonadota</taxon>
        <taxon>Alphaproteobacteria</taxon>
        <taxon>Hyphomicrobiales</taxon>
        <taxon>Rhizobiaceae</taxon>
        <taxon>Rhizobium/Agrobacterium group</taxon>
        <taxon>Rhizobium</taxon>
    </lineage>
</organism>
<gene>
    <name evidence="5" type="ORF">pC5.8a_134</name>
</gene>
<dbReference type="Pfam" id="PF00589">
    <property type="entry name" value="Phage_integrase"/>
    <property type="match status" value="1"/>
</dbReference>